<dbReference type="PRINTS" id="PR00038">
    <property type="entry name" value="HTHLUXR"/>
</dbReference>
<sequence length="210" mass="23534">MIRLLIVDDDLLVTTSLKTIVEATGEISVIGVGNSAAQAVTLYEELQPDILLMDIRMKESTGIEAATKILAKEEQAAILLLTTFSDDEYIVEALRIGVKGYLLKQDLEAIVPSIKAVKNGQSVFGRTIMDRLPHLLQTEKTTCLEELKLNEKDLSIISLIAEGLNNKEISEKLYLSEGTIRNYISNLLEKLELRDRTQLAIFYYKNIYAK</sequence>
<dbReference type="RefSeq" id="WP_170922923.1">
    <property type="nucleotide sequence ID" value="NZ_CP147244.1"/>
</dbReference>
<dbReference type="SUPFAM" id="SSF52172">
    <property type="entry name" value="CheY-like"/>
    <property type="match status" value="1"/>
</dbReference>
<dbReference type="InterPro" id="IPR039420">
    <property type="entry name" value="WalR-like"/>
</dbReference>
<dbReference type="CDD" id="cd06170">
    <property type="entry name" value="LuxR_C_like"/>
    <property type="match status" value="1"/>
</dbReference>
<evidence type="ECO:0000256" key="2">
    <source>
        <dbReference type="ARBA" id="ARBA00023015"/>
    </source>
</evidence>
<reference evidence="8" key="2">
    <citation type="submission" date="2024-03" db="EMBL/GenBank/DDBJ databases">
        <title>The Genome Sequence of Enterococcus sp. DIV0205d.</title>
        <authorList>
            <consortium name="The Broad Institute Genomics Platform"/>
            <consortium name="The Broad Institute Microbial Omics Core"/>
            <consortium name="The Broad Institute Genomic Center for Infectious Diseases"/>
            <person name="Earl A."/>
            <person name="Manson A."/>
            <person name="Gilmore M."/>
            <person name="Schwartman J."/>
            <person name="Shea T."/>
            <person name="Abouelleil A."/>
            <person name="Cao P."/>
            <person name="Chapman S."/>
            <person name="Cusick C."/>
            <person name="Young S."/>
            <person name="Neafsey D."/>
            <person name="Nusbaum C."/>
            <person name="Birren B."/>
        </authorList>
    </citation>
    <scope>NUCLEOTIDE SEQUENCE</scope>
    <source>
        <strain evidence="8">7F3_DIV0205</strain>
    </source>
</reference>
<evidence type="ECO:0000256" key="3">
    <source>
        <dbReference type="ARBA" id="ARBA00023125"/>
    </source>
</evidence>
<evidence type="ECO:0000256" key="5">
    <source>
        <dbReference type="PROSITE-ProRule" id="PRU00169"/>
    </source>
</evidence>
<keyword evidence="4" id="KW-0804">Transcription</keyword>
<keyword evidence="9" id="KW-1185">Reference proteome</keyword>
<dbReference type="GO" id="GO:0000160">
    <property type="term" value="P:phosphorelay signal transduction system"/>
    <property type="evidence" value="ECO:0007669"/>
    <property type="project" value="InterPro"/>
</dbReference>
<dbReference type="GO" id="GO:0003677">
    <property type="term" value="F:DNA binding"/>
    <property type="evidence" value="ECO:0007669"/>
    <property type="project" value="UniProtKB-KW"/>
</dbReference>
<evidence type="ECO:0000256" key="1">
    <source>
        <dbReference type="ARBA" id="ARBA00022553"/>
    </source>
</evidence>
<protein>
    <recommendedName>
        <fullName evidence="10">LuxR family DNA-binding response regulator</fullName>
    </recommendedName>
</protein>
<feature type="domain" description="HTH luxR-type" evidence="6">
    <location>
        <begin position="142"/>
        <end position="207"/>
    </location>
</feature>
<evidence type="ECO:0000259" key="6">
    <source>
        <dbReference type="PROSITE" id="PS50043"/>
    </source>
</evidence>
<evidence type="ECO:0000256" key="4">
    <source>
        <dbReference type="ARBA" id="ARBA00023163"/>
    </source>
</evidence>
<dbReference type="PROSITE" id="PS50043">
    <property type="entry name" value="HTH_LUXR_2"/>
    <property type="match status" value="1"/>
</dbReference>
<feature type="modified residue" description="4-aspartylphosphate" evidence="5">
    <location>
        <position position="54"/>
    </location>
</feature>
<evidence type="ECO:0000259" key="7">
    <source>
        <dbReference type="PROSITE" id="PS50110"/>
    </source>
</evidence>
<dbReference type="SMART" id="SM00448">
    <property type="entry name" value="REC"/>
    <property type="match status" value="1"/>
</dbReference>
<dbReference type="EMBL" id="CP147244">
    <property type="protein sequence ID" value="WYJ99084.1"/>
    <property type="molecule type" value="Genomic_DNA"/>
</dbReference>
<dbReference type="Pfam" id="PF00072">
    <property type="entry name" value="Response_reg"/>
    <property type="match status" value="1"/>
</dbReference>
<evidence type="ECO:0008006" key="10">
    <source>
        <dbReference type="Google" id="ProtNLM"/>
    </source>
</evidence>
<dbReference type="CDD" id="cd17535">
    <property type="entry name" value="REC_NarL-like"/>
    <property type="match status" value="1"/>
</dbReference>
<dbReference type="InterPro" id="IPR000792">
    <property type="entry name" value="Tscrpt_reg_LuxR_C"/>
</dbReference>
<evidence type="ECO:0000313" key="9">
    <source>
        <dbReference type="Proteomes" id="UP000194948"/>
    </source>
</evidence>
<dbReference type="Gene3D" id="3.40.50.2300">
    <property type="match status" value="1"/>
</dbReference>
<keyword evidence="2" id="KW-0805">Transcription regulation</keyword>
<reference evidence="8" key="1">
    <citation type="submission" date="2017-05" db="EMBL/GenBank/DDBJ databases">
        <authorList>
            <consortium name="The Broad Institute Genomics Platform"/>
            <consortium name="The Broad Institute Genomic Center for Infectious Diseases"/>
            <person name="Earl A."/>
            <person name="Manson A."/>
            <person name="Schwartman J."/>
            <person name="Gilmore M."/>
            <person name="Abouelleil A."/>
            <person name="Cao P."/>
            <person name="Chapman S."/>
            <person name="Cusick C."/>
            <person name="Shea T."/>
            <person name="Young S."/>
            <person name="Neafsey D."/>
            <person name="Nusbaum C."/>
            <person name="Birren B."/>
        </authorList>
    </citation>
    <scope>NUCLEOTIDE SEQUENCE</scope>
    <source>
        <strain evidence="8">7F3_DIV0205</strain>
    </source>
</reference>
<dbReference type="InterPro" id="IPR058245">
    <property type="entry name" value="NreC/VraR/RcsB-like_REC"/>
</dbReference>
<dbReference type="AlphaFoldDB" id="A0AAQ3W5A7"/>
<dbReference type="PANTHER" id="PTHR43214:SF40">
    <property type="entry name" value="TRANSCRIPTIONAL REGULATORY PROTEIN LNRK"/>
    <property type="match status" value="1"/>
</dbReference>
<dbReference type="PANTHER" id="PTHR43214">
    <property type="entry name" value="TWO-COMPONENT RESPONSE REGULATOR"/>
    <property type="match status" value="1"/>
</dbReference>
<dbReference type="PROSITE" id="PS00622">
    <property type="entry name" value="HTH_LUXR_1"/>
    <property type="match status" value="1"/>
</dbReference>
<accession>A0AAQ3W5A7</accession>
<dbReference type="InterPro" id="IPR001789">
    <property type="entry name" value="Sig_transdc_resp-reg_receiver"/>
</dbReference>
<keyword evidence="3" id="KW-0238">DNA-binding</keyword>
<dbReference type="Proteomes" id="UP000194948">
    <property type="component" value="Chromosome"/>
</dbReference>
<dbReference type="Pfam" id="PF00196">
    <property type="entry name" value="GerE"/>
    <property type="match status" value="1"/>
</dbReference>
<dbReference type="InterPro" id="IPR016032">
    <property type="entry name" value="Sig_transdc_resp-reg_C-effctor"/>
</dbReference>
<dbReference type="SUPFAM" id="SSF46894">
    <property type="entry name" value="C-terminal effector domain of the bipartite response regulators"/>
    <property type="match status" value="1"/>
</dbReference>
<gene>
    <name evidence="8" type="ORF">A5821_000160</name>
</gene>
<keyword evidence="1 5" id="KW-0597">Phosphoprotein</keyword>
<evidence type="ECO:0000313" key="8">
    <source>
        <dbReference type="EMBL" id="WYJ99084.1"/>
    </source>
</evidence>
<dbReference type="GO" id="GO:0006355">
    <property type="term" value="P:regulation of DNA-templated transcription"/>
    <property type="evidence" value="ECO:0007669"/>
    <property type="project" value="InterPro"/>
</dbReference>
<dbReference type="PROSITE" id="PS50110">
    <property type="entry name" value="RESPONSE_REGULATORY"/>
    <property type="match status" value="1"/>
</dbReference>
<proteinExistence type="predicted"/>
<dbReference type="SMART" id="SM00421">
    <property type="entry name" value="HTH_LUXR"/>
    <property type="match status" value="1"/>
</dbReference>
<name>A0AAQ3W5A7_9ENTE</name>
<organism evidence="8 9">
    <name type="scientific">Candidatus Enterococcus palustris</name>
    <dbReference type="NCBI Taxonomy" id="1834189"/>
    <lineage>
        <taxon>Bacteria</taxon>
        <taxon>Bacillati</taxon>
        <taxon>Bacillota</taxon>
        <taxon>Bacilli</taxon>
        <taxon>Lactobacillales</taxon>
        <taxon>Enterococcaceae</taxon>
        <taxon>Enterococcus</taxon>
    </lineage>
</organism>
<feature type="domain" description="Response regulatory" evidence="7">
    <location>
        <begin position="3"/>
        <end position="119"/>
    </location>
</feature>
<dbReference type="InterPro" id="IPR011006">
    <property type="entry name" value="CheY-like_superfamily"/>
</dbReference>